<dbReference type="InterPro" id="IPR045005">
    <property type="entry name" value="BPM1-6"/>
</dbReference>
<feature type="domain" description="BTB" evidence="3">
    <location>
        <begin position="86"/>
        <end position="134"/>
    </location>
</feature>
<evidence type="ECO:0000256" key="2">
    <source>
        <dbReference type="SAM" id="MobiDB-lite"/>
    </source>
</evidence>
<dbReference type="PROSITE" id="PS50097">
    <property type="entry name" value="BTB"/>
    <property type="match status" value="1"/>
</dbReference>
<proteinExistence type="predicted"/>
<dbReference type="InterPro" id="IPR011333">
    <property type="entry name" value="SKP1/BTB/POZ_sf"/>
</dbReference>
<organism evidence="4 5">
    <name type="scientific">Ensete ventricosum</name>
    <name type="common">Abyssinian banana</name>
    <name type="synonym">Musa ensete</name>
    <dbReference type="NCBI Taxonomy" id="4639"/>
    <lineage>
        <taxon>Eukaryota</taxon>
        <taxon>Viridiplantae</taxon>
        <taxon>Streptophyta</taxon>
        <taxon>Embryophyta</taxon>
        <taxon>Tracheophyta</taxon>
        <taxon>Spermatophyta</taxon>
        <taxon>Magnoliopsida</taxon>
        <taxon>Liliopsida</taxon>
        <taxon>Zingiberales</taxon>
        <taxon>Musaceae</taxon>
        <taxon>Ensete</taxon>
    </lineage>
</organism>
<sequence length="236" mass="25951">MTKAVRGQRGRLSVSRSKTMGQTVNGSHRYTVVGFSLTKGMGAGLISHHDTFDRWGTESPNQFSVNVPSSDLGQCLKELLKSGIGSDIIFQVGDETFQAHKQILTAHSPVFKAQFFGLIGNPNVDRVVVEDVEPPVSRRKHRGRFKLEVSLLTMNGVMKTEAFNFLEAMCPSILAQVLEIVDAVDVDSDHRDSSSSPSADCREILSALAERRLGKSFSFLCFLCPLLFGEKKGFLV</sequence>
<dbReference type="Gene3D" id="3.30.710.10">
    <property type="entry name" value="Potassium Channel Kv1.1, Chain A"/>
    <property type="match status" value="1"/>
</dbReference>
<feature type="region of interest" description="Disordered" evidence="2">
    <location>
        <begin position="1"/>
        <end position="20"/>
    </location>
</feature>
<evidence type="ECO:0000313" key="4">
    <source>
        <dbReference type="EMBL" id="KAJ8480144.1"/>
    </source>
</evidence>
<dbReference type="EMBL" id="JAQQAF010000006">
    <property type="protein sequence ID" value="KAJ8480144.1"/>
    <property type="molecule type" value="Genomic_DNA"/>
</dbReference>
<evidence type="ECO:0000259" key="3">
    <source>
        <dbReference type="PROSITE" id="PS50097"/>
    </source>
</evidence>
<dbReference type="PANTHER" id="PTHR26379:SF293">
    <property type="entry name" value="BTB_POZ AND MATH DOMAIN-CONTAINING PROTEIN 3"/>
    <property type="match status" value="1"/>
</dbReference>
<dbReference type="Proteomes" id="UP001222027">
    <property type="component" value="Unassembled WGS sequence"/>
</dbReference>
<evidence type="ECO:0000256" key="1">
    <source>
        <dbReference type="ARBA" id="ARBA00004906"/>
    </source>
</evidence>
<name>A0AAV8QXQ2_ENSVE</name>
<dbReference type="PANTHER" id="PTHR26379">
    <property type="entry name" value="BTB/POZ AND MATH DOMAIN-CONTAINING PROTEIN 1"/>
    <property type="match status" value="1"/>
</dbReference>
<gene>
    <name evidence="4" type="ORF">OPV22_023871</name>
</gene>
<dbReference type="SUPFAM" id="SSF54695">
    <property type="entry name" value="POZ domain"/>
    <property type="match status" value="1"/>
</dbReference>
<dbReference type="SMART" id="SM00225">
    <property type="entry name" value="BTB"/>
    <property type="match status" value="1"/>
</dbReference>
<protein>
    <recommendedName>
        <fullName evidence="3">BTB domain-containing protein</fullName>
    </recommendedName>
</protein>
<accession>A0AAV8QXQ2</accession>
<dbReference type="Pfam" id="PF00651">
    <property type="entry name" value="BTB"/>
    <property type="match status" value="1"/>
</dbReference>
<comment type="pathway">
    <text evidence="1">Protein modification; protein ubiquitination.</text>
</comment>
<comment type="caution">
    <text evidence="4">The sequence shown here is derived from an EMBL/GenBank/DDBJ whole genome shotgun (WGS) entry which is preliminary data.</text>
</comment>
<dbReference type="GO" id="GO:0016567">
    <property type="term" value="P:protein ubiquitination"/>
    <property type="evidence" value="ECO:0007669"/>
    <property type="project" value="InterPro"/>
</dbReference>
<keyword evidence="5" id="KW-1185">Reference proteome</keyword>
<dbReference type="InterPro" id="IPR000210">
    <property type="entry name" value="BTB/POZ_dom"/>
</dbReference>
<dbReference type="AlphaFoldDB" id="A0AAV8QXQ2"/>
<reference evidence="4 5" key="1">
    <citation type="submission" date="2022-12" db="EMBL/GenBank/DDBJ databases">
        <title>Chromosome-scale assembly of the Ensete ventricosum genome.</title>
        <authorList>
            <person name="Dussert Y."/>
            <person name="Stocks J."/>
            <person name="Wendawek A."/>
            <person name="Woldeyes F."/>
            <person name="Nichols R.A."/>
            <person name="Borrell J.S."/>
        </authorList>
    </citation>
    <scope>NUCLEOTIDE SEQUENCE [LARGE SCALE GENOMIC DNA]</scope>
    <source>
        <strain evidence="5">cv. Maze</strain>
        <tissue evidence="4">Seeds</tissue>
    </source>
</reference>
<evidence type="ECO:0000313" key="5">
    <source>
        <dbReference type="Proteomes" id="UP001222027"/>
    </source>
</evidence>